<proteinExistence type="predicted"/>
<dbReference type="AlphaFoldDB" id="A0A512RTE3"/>
<protein>
    <submittedName>
        <fullName evidence="1">Uncharacterized protein</fullName>
    </submittedName>
</protein>
<dbReference type="Proteomes" id="UP000321436">
    <property type="component" value="Unassembled WGS sequence"/>
</dbReference>
<evidence type="ECO:0000313" key="1">
    <source>
        <dbReference type="EMBL" id="GEP98957.1"/>
    </source>
</evidence>
<sequence length="158" mass="17903">MNIITYQDFHTIRLSDFYAGADIREIENYEFMGELWVGELSGFNTCLRLLAEPEATRAISLDFTKEDAEMAGRVLEALQLPVTKASSEADLTALFGAPQKKLRLAKDTITLDFIIGEQCVYYLSCTLHHISGLMYLDIVQEEKVSKKVKGKKKKVMEE</sequence>
<dbReference type="EMBL" id="BKAU01000010">
    <property type="protein sequence ID" value="GEP98957.1"/>
    <property type="molecule type" value="Genomic_DNA"/>
</dbReference>
<accession>A0A512RTE3</accession>
<dbReference type="RefSeq" id="WP_146867580.1">
    <property type="nucleotide sequence ID" value="NZ_BKAU01000010.1"/>
</dbReference>
<comment type="caution">
    <text evidence="1">The sequence shown here is derived from an EMBL/GenBank/DDBJ whole genome shotgun (WGS) entry which is preliminary data.</text>
</comment>
<organism evidence="1 2">
    <name type="scientific">Chitinophaga cymbidii</name>
    <dbReference type="NCBI Taxonomy" id="1096750"/>
    <lineage>
        <taxon>Bacteria</taxon>
        <taxon>Pseudomonadati</taxon>
        <taxon>Bacteroidota</taxon>
        <taxon>Chitinophagia</taxon>
        <taxon>Chitinophagales</taxon>
        <taxon>Chitinophagaceae</taxon>
        <taxon>Chitinophaga</taxon>
    </lineage>
</organism>
<name>A0A512RTE3_9BACT</name>
<dbReference type="OrthoDB" id="664896at2"/>
<reference evidence="1 2" key="1">
    <citation type="submission" date="2019-07" db="EMBL/GenBank/DDBJ databases">
        <title>Whole genome shotgun sequence of Chitinophaga cymbidii NBRC 109752.</title>
        <authorList>
            <person name="Hosoyama A."/>
            <person name="Uohara A."/>
            <person name="Ohji S."/>
            <person name="Ichikawa N."/>
        </authorList>
    </citation>
    <scope>NUCLEOTIDE SEQUENCE [LARGE SCALE GENOMIC DNA]</scope>
    <source>
        <strain evidence="1 2">NBRC 109752</strain>
    </source>
</reference>
<keyword evidence="2" id="KW-1185">Reference proteome</keyword>
<gene>
    <name evidence="1" type="ORF">CCY01nite_52170</name>
</gene>
<evidence type="ECO:0000313" key="2">
    <source>
        <dbReference type="Proteomes" id="UP000321436"/>
    </source>
</evidence>